<protein>
    <submittedName>
        <fullName evidence="7">Aminotransferase class I/II-fold pyridoxal phosphate-dependent enzyme</fullName>
    </submittedName>
</protein>
<dbReference type="EMBL" id="CP071412">
    <property type="protein sequence ID" value="QSW37922.1"/>
    <property type="molecule type" value="Genomic_DNA"/>
</dbReference>
<reference evidence="7" key="2">
    <citation type="submission" date="2021-03" db="EMBL/GenBank/DDBJ databases">
        <title>Alternative transmission patterns in independently acquired nutritional co-symbionts of Dictyopharidae planthoppers.</title>
        <authorList>
            <person name="Michalik A."/>
            <person name="Lukasik P."/>
        </authorList>
    </citation>
    <scope>NUCLEOTIDE SEQUENCE</scope>
    <source>
        <strain evidence="7">RANSCY</strain>
    </source>
</reference>
<evidence type="ECO:0000256" key="3">
    <source>
        <dbReference type="ARBA" id="ARBA00022576"/>
    </source>
</evidence>
<dbReference type="GO" id="GO:0008483">
    <property type="term" value="F:transaminase activity"/>
    <property type="evidence" value="ECO:0007669"/>
    <property type="project" value="UniProtKB-KW"/>
</dbReference>
<dbReference type="CDD" id="cd00609">
    <property type="entry name" value="AAT_like"/>
    <property type="match status" value="1"/>
</dbReference>
<comment type="cofactor">
    <cofactor evidence="1">
        <name>pyridoxal 5'-phosphate</name>
        <dbReference type="ChEBI" id="CHEBI:597326"/>
    </cofactor>
</comment>
<dbReference type="AlphaFoldDB" id="A0A975ADS6"/>
<evidence type="ECO:0000259" key="6">
    <source>
        <dbReference type="Pfam" id="PF00155"/>
    </source>
</evidence>
<evidence type="ECO:0000256" key="4">
    <source>
        <dbReference type="ARBA" id="ARBA00022679"/>
    </source>
</evidence>
<keyword evidence="3 7" id="KW-0032">Aminotransferase</keyword>
<evidence type="ECO:0000256" key="2">
    <source>
        <dbReference type="ARBA" id="ARBA00007441"/>
    </source>
</evidence>
<evidence type="ECO:0000256" key="5">
    <source>
        <dbReference type="ARBA" id="ARBA00022898"/>
    </source>
</evidence>
<name>A0A975ADS6_9PROT</name>
<evidence type="ECO:0000256" key="1">
    <source>
        <dbReference type="ARBA" id="ARBA00001933"/>
    </source>
</evidence>
<dbReference type="InterPro" id="IPR015422">
    <property type="entry name" value="PyrdxlP-dep_Trfase_small"/>
</dbReference>
<dbReference type="InterPro" id="IPR015421">
    <property type="entry name" value="PyrdxlP-dep_Trfase_major"/>
</dbReference>
<dbReference type="InterPro" id="IPR015424">
    <property type="entry name" value="PyrdxlP-dep_Trfase"/>
</dbReference>
<gene>
    <name evidence="7" type="ORF">JSR06_00470</name>
</gene>
<feature type="domain" description="Aminotransferase class I/classII large" evidence="6">
    <location>
        <begin position="66"/>
        <end position="322"/>
    </location>
</feature>
<reference evidence="7" key="1">
    <citation type="submission" date="2021-02" db="EMBL/GenBank/DDBJ databases">
        <authorList>
            <person name="Franco D."/>
        </authorList>
    </citation>
    <scope>NUCLEOTIDE SEQUENCE</scope>
    <source>
        <strain evidence="7">RANSCY</strain>
    </source>
</reference>
<accession>A0A975ADS6</accession>
<dbReference type="Gene3D" id="3.90.1150.10">
    <property type="entry name" value="Aspartate Aminotransferase, domain 1"/>
    <property type="match status" value="1"/>
</dbReference>
<dbReference type="GO" id="GO:0030170">
    <property type="term" value="F:pyridoxal phosphate binding"/>
    <property type="evidence" value="ECO:0007669"/>
    <property type="project" value="InterPro"/>
</dbReference>
<dbReference type="InterPro" id="IPR004839">
    <property type="entry name" value="Aminotransferase_I/II_large"/>
</dbReference>
<keyword evidence="4" id="KW-0808">Transferase</keyword>
<dbReference type="InterPro" id="IPR050596">
    <property type="entry name" value="AspAT/PAT-like"/>
</dbReference>
<keyword evidence="5" id="KW-0663">Pyridoxal phosphate</keyword>
<dbReference type="GO" id="GO:0006520">
    <property type="term" value="P:amino acid metabolic process"/>
    <property type="evidence" value="ECO:0007669"/>
    <property type="project" value="InterPro"/>
</dbReference>
<dbReference type="PANTHER" id="PTHR46383:SF1">
    <property type="entry name" value="ASPARTATE AMINOTRANSFERASE"/>
    <property type="match status" value="1"/>
</dbReference>
<sequence length="346" mass="40435">MIDLSIGEKKVSNYIVDIYKRKYYSIYPHVTSKSNKLMISLLIKKFPWFGNFKDRFYFTLGNRDGIYTSFYVLNRHKRRYVIIFKPYYQIYKRISLSFDKNIILICSNNIRNAFNYYYKLFPYVDIIFICNPNNFNGGFISRNDVSLILYYASRYNIGVISDECYSELCIDSNIVSPFYLSMFYSNSRFIYLNSLSKRSCLPGLRSGILVSNKETIINVINYKTISGTSLSCNNQIISLKVWSNYKHVNNLKHKYASILRSSMLILKSNNVKAKGGIFYIGIRIPKSVFKVSCFIRHMTYVYNTILSNGKLFGIPNYVRIALITGKENCISVIKNIARLINEYKKD</sequence>
<comment type="similarity">
    <text evidence="2">Belongs to the class-I pyridoxal-phosphate-dependent aminotransferase family.</text>
</comment>
<evidence type="ECO:0000313" key="7">
    <source>
        <dbReference type="EMBL" id="QSW37922.1"/>
    </source>
</evidence>
<proteinExistence type="inferred from homology"/>
<dbReference type="Proteomes" id="UP000663347">
    <property type="component" value="Chromosome"/>
</dbReference>
<dbReference type="SUPFAM" id="SSF53383">
    <property type="entry name" value="PLP-dependent transferases"/>
    <property type="match status" value="1"/>
</dbReference>
<dbReference type="Pfam" id="PF00155">
    <property type="entry name" value="Aminotran_1_2"/>
    <property type="match status" value="1"/>
</dbReference>
<evidence type="ECO:0000313" key="8">
    <source>
        <dbReference type="Proteomes" id="UP000663347"/>
    </source>
</evidence>
<organism evidence="7 8">
    <name type="scientific">Candidatus Vidania fulgoroideorum</name>
    <dbReference type="NCBI Taxonomy" id="881286"/>
    <lineage>
        <taxon>Bacteria</taxon>
        <taxon>Pseudomonadati</taxon>
        <taxon>Pseudomonadota</taxon>
        <taxon>Betaproteobacteria</taxon>
        <taxon>Candidatus Vidania</taxon>
    </lineage>
</organism>
<dbReference type="PANTHER" id="PTHR46383">
    <property type="entry name" value="ASPARTATE AMINOTRANSFERASE"/>
    <property type="match status" value="1"/>
</dbReference>
<dbReference type="Gene3D" id="3.40.640.10">
    <property type="entry name" value="Type I PLP-dependent aspartate aminotransferase-like (Major domain)"/>
    <property type="match status" value="1"/>
</dbReference>